<reference evidence="3 4" key="1">
    <citation type="journal article" date="2014" name="Genome Announc.">
        <title>Draft genome sequence of the pathogenic fungus Scedosporium apiospermum.</title>
        <authorList>
            <person name="Vandeputte P."/>
            <person name="Ghamrawi S."/>
            <person name="Rechenmann M."/>
            <person name="Iltis A."/>
            <person name="Giraud S."/>
            <person name="Fleury M."/>
            <person name="Thornton C."/>
            <person name="Delhaes L."/>
            <person name="Meyer W."/>
            <person name="Papon N."/>
            <person name="Bouchara J.P."/>
        </authorList>
    </citation>
    <scope>NUCLEOTIDE SEQUENCE [LARGE SCALE GENOMIC DNA]</scope>
    <source>
        <strain evidence="3 4">IHEM 14462</strain>
    </source>
</reference>
<gene>
    <name evidence="3" type="ORF">SAPIO_CDS1796</name>
</gene>
<dbReference type="InterPro" id="IPR052432">
    <property type="entry name" value="PITP/CRAL-TRIO"/>
</dbReference>
<dbReference type="InterPro" id="IPR011074">
    <property type="entry name" value="CRAL/TRIO_N_dom"/>
</dbReference>
<feature type="region of interest" description="Disordered" evidence="1">
    <location>
        <begin position="164"/>
        <end position="184"/>
    </location>
</feature>
<dbReference type="Pfam" id="PF00650">
    <property type="entry name" value="CRAL_TRIO"/>
    <property type="match status" value="1"/>
</dbReference>
<dbReference type="CDD" id="cd00170">
    <property type="entry name" value="SEC14"/>
    <property type="match status" value="1"/>
</dbReference>
<feature type="compositionally biased region" description="Polar residues" evidence="1">
    <location>
        <begin position="169"/>
        <end position="180"/>
    </location>
</feature>
<dbReference type="SUPFAM" id="SSF46938">
    <property type="entry name" value="CRAL/TRIO N-terminal domain"/>
    <property type="match status" value="1"/>
</dbReference>
<dbReference type="InterPro" id="IPR036273">
    <property type="entry name" value="CRAL/TRIO_N_dom_sf"/>
</dbReference>
<dbReference type="GeneID" id="27720868"/>
<dbReference type="InterPro" id="IPR036865">
    <property type="entry name" value="CRAL-TRIO_dom_sf"/>
</dbReference>
<dbReference type="VEuPathDB" id="FungiDB:SAPIO_CDS1796"/>
<dbReference type="AlphaFoldDB" id="A0A084GDR7"/>
<dbReference type="PANTHER" id="PTHR46590:SF1">
    <property type="entry name" value="PHOSPHATIDYLINOSITOL TRANSFER PROTEIN CSR1"/>
    <property type="match status" value="1"/>
</dbReference>
<dbReference type="OrthoDB" id="43460at2759"/>
<dbReference type="SUPFAM" id="SSF52087">
    <property type="entry name" value="CRAL/TRIO domain"/>
    <property type="match status" value="1"/>
</dbReference>
<dbReference type="RefSeq" id="XP_016645278.1">
    <property type="nucleotide sequence ID" value="XM_016784981.1"/>
</dbReference>
<dbReference type="Pfam" id="PF03765">
    <property type="entry name" value="CRAL_TRIO_N"/>
    <property type="match status" value="1"/>
</dbReference>
<organism evidence="3 4">
    <name type="scientific">Pseudallescheria apiosperma</name>
    <name type="common">Scedosporium apiospermum</name>
    <dbReference type="NCBI Taxonomy" id="563466"/>
    <lineage>
        <taxon>Eukaryota</taxon>
        <taxon>Fungi</taxon>
        <taxon>Dikarya</taxon>
        <taxon>Ascomycota</taxon>
        <taxon>Pezizomycotina</taxon>
        <taxon>Sordariomycetes</taxon>
        <taxon>Hypocreomycetidae</taxon>
        <taxon>Microascales</taxon>
        <taxon>Microascaceae</taxon>
        <taxon>Scedosporium</taxon>
    </lineage>
</organism>
<keyword evidence="4" id="KW-1185">Reference proteome</keyword>
<proteinExistence type="predicted"/>
<dbReference type="Proteomes" id="UP000028545">
    <property type="component" value="Unassembled WGS sequence"/>
</dbReference>
<protein>
    <submittedName>
        <fullName evidence="3">Cral trio domain protein</fullName>
    </submittedName>
</protein>
<dbReference type="SMART" id="SM01100">
    <property type="entry name" value="CRAL_TRIO_N"/>
    <property type="match status" value="1"/>
</dbReference>
<dbReference type="KEGG" id="sapo:SAPIO_CDS1796"/>
<dbReference type="HOGENOM" id="CLU_016665_3_0_1"/>
<sequence>MRSHASLKYRSIALQLTIHTSTRTCGYTSPLSSICGRLHHNLWNRRVDIAPVASSYSVLATHSRAFSSDSQLFQHFRRGRTSPPLASVPVLFIAGSLVLALFFCESDATQGAGDLPQPRYMAQPQTSAMAADILPGRPGNLTQDQEDNLRRLWTSVLHICRGGEDNPSGVMSSTDVNSDSLQRRSEKVRKKRSTFFGRLGNATSKADTTGSVTSGNASSGEFDADDKYGQNKQFVETLARQSPESIRQTIWSMVKHDNPDALLLRFLRARKWDVEKALVMLISTMNWRATEMHVDDDIMRCGEGAAAEAEKGENESAKNLGHDFLAQIRMGKSFLHGSDKAGRPICFVRVRLHRQGEHSEEALERYTVYIIETARMLLKPPIDTAVQTVLFDMTGFSMANMDYAPVKFMIKCFEANYPESLGTVLVYKAPWIFQGIWRIIRGWLDPVVASKVHFVNNADEMAEYVDLDRLPKEVDGKEDWEYRYFEPIEGENTRMADAVSRDRLLKARWRLIEQYEQATLNWVQSDDAEAAANYKATRAATAEKLRVNYWELDPYLRARSLYDRLGMIRPGGVVDLFPSESAIAVNTVNTTGETSPDDVD</sequence>
<feature type="region of interest" description="Disordered" evidence="1">
    <location>
        <begin position="205"/>
        <end position="226"/>
    </location>
</feature>
<evidence type="ECO:0000313" key="4">
    <source>
        <dbReference type="Proteomes" id="UP000028545"/>
    </source>
</evidence>
<comment type="caution">
    <text evidence="3">The sequence shown here is derived from an EMBL/GenBank/DDBJ whole genome shotgun (WGS) entry which is preliminary data.</text>
</comment>
<dbReference type="InterPro" id="IPR001251">
    <property type="entry name" value="CRAL-TRIO_dom"/>
</dbReference>
<feature type="compositionally biased region" description="Polar residues" evidence="1">
    <location>
        <begin position="205"/>
        <end position="219"/>
    </location>
</feature>
<dbReference type="PROSITE" id="PS50191">
    <property type="entry name" value="CRAL_TRIO"/>
    <property type="match status" value="1"/>
</dbReference>
<name>A0A084GDR7_PSEDA</name>
<evidence type="ECO:0000256" key="1">
    <source>
        <dbReference type="SAM" id="MobiDB-lite"/>
    </source>
</evidence>
<dbReference type="EMBL" id="JOWA01000077">
    <property type="protein sequence ID" value="KEZ45479.1"/>
    <property type="molecule type" value="Genomic_DNA"/>
</dbReference>
<dbReference type="OMA" id="TIWEMET"/>
<feature type="domain" description="CRAL-TRIO" evidence="2">
    <location>
        <begin position="335"/>
        <end position="482"/>
    </location>
</feature>
<dbReference type="SMART" id="SM00516">
    <property type="entry name" value="SEC14"/>
    <property type="match status" value="1"/>
</dbReference>
<evidence type="ECO:0000259" key="2">
    <source>
        <dbReference type="PROSITE" id="PS50191"/>
    </source>
</evidence>
<accession>A0A084GDR7</accession>
<dbReference type="Gene3D" id="3.40.525.10">
    <property type="entry name" value="CRAL-TRIO lipid binding domain"/>
    <property type="match status" value="1"/>
</dbReference>
<evidence type="ECO:0000313" key="3">
    <source>
        <dbReference type="EMBL" id="KEZ45479.1"/>
    </source>
</evidence>
<dbReference type="PANTHER" id="PTHR46590">
    <property type="entry name" value="PHOSPHATIDYLINOSITOL TRANSFER PROTEIN CSR1-RELATED"/>
    <property type="match status" value="1"/>
</dbReference>